<evidence type="ECO:0000313" key="1">
    <source>
        <dbReference type="Proteomes" id="UP000887565"/>
    </source>
</evidence>
<evidence type="ECO:0000313" key="2">
    <source>
        <dbReference type="WBParaSite" id="nRc.2.0.1.t48203-RA"/>
    </source>
</evidence>
<organism evidence="1 2">
    <name type="scientific">Romanomermis culicivorax</name>
    <name type="common">Nematode worm</name>
    <dbReference type="NCBI Taxonomy" id="13658"/>
    <lineage>
        <taxon>Eukaryota</taxon>
        <taxon>Metazoa</taxon>
        <taxon>Ecdysozoa</taxon>
        <taxon>Nematoda</taxon>
        <taxon>Enoplea</taxon>
        <taxon>Dorylaimia</taxon>
        <taxon>Mermithida</taxon>
        <taxon>Mermithoidea</taxon>
        <taxon>Mermithidae</taxon>
        <taxon>Romanomermis</taxon>
    </lineage>
</organism>
<proteinExistence type="predicted"/>
<name>A0A915LCY7_ROMCU</name>
<sequence length="165" mass="18954">MQSRRSYTSSNMYVVSSTDRIEIYLAKSLATVSLGVVTKATEKVPDTYAFSPDSPCFVAIADSKLDERRRFIRLNKDIMASLITFPLFMRGLQTTRSKALPYCIEDSSEVTPIFAQKSFSNKKIDVFRRFLTSWREYMSTNRDWGSRRQLPVQLKILERGPSPTT</sequence>
<dbReference type="WBParaSite" id="nRc.2.0.1.t48203-RA">
    <property type="protein sequence ID" value="nRc.2.0.1.t48203-RA"/>
    <property type="gene ID" value="nRc.2.0.1.g48203"/>
</dbReference>
<keyword evidence="1" id="KW-1185">Reference proteome</keyword>
<reference evidence="2" key="1">
    <citation type="submission" date="2022-11" db="UniProtKB">
        <authorList>
            <consortium name="WormBaseParasite"/>
        </authorList>
    </citation>
    <scope>IDENTIFICATION</scope>
</reference>
<dbReference type="Proteomes" id="UP000887565">
    <property type="component" value="Unplaced"/>
</dbReference>
<accession>A0A915LCY7</accession>
<dbReference type="AlphaFoldDB" id="A0A915LCY7"/>
<protein>
    <submittedName>
        <fullName evidence="2">Uncharacterized protein</fullName>
    </submittedName>
</protein>